<feature type="signal peptide" evidence="1">
    <location>
        <begin position="1"/>
        <end position="22"/>
    </location>
</feature>
<reference evidence="3 4" key="1">
    <citation type="submission" date="2019-05" db="EMBL/GenBank/DDBJ databases">
        <title>Arcobacter sp. nov., isolated from sea sediment.</title>
        <authorList>
            <person name="Kim W."/>
        </authorList>
    </citation>
    <scope>NUCLEOTIDE SEQUENCE [LARGE SCALE GENOMIC DNA]</scope>
    <source>
        <strain evidence="3 4">CAU 1517</strain>
    </source>
</reference>
<proteinExistence type="predicted"/>
<feature type="chain" id="PRO_5024429912" evidence="1">
    <location>
        <begin position="23"/>
        <end position="235"/>
    </location>
</feature>
<dbReference type="Gene3D" id="1.20.1290.10">
    <property type="entry name" value="AhpD-like"/>
    <property type="match status" value="1"/>
</dbReference>
<dbReference type="OrthoDB" id="9793083at2"/>
<dbReference type="InterPro" id="IPR003779">
    <property type="entry name" value="CMD-like"/>
</dbReference>
<dbReference type="Pfam" id="PF02627">
    <property type="entry name" value="CMD"/>
    <property type="match status" value="1"/>
</dbReference>
<keyword evidence="1" id="KW-0732">Signal</keyword>
<gene>
    <name evidence="3" type="ORF">FDK22_05900</name>
</gene>
<feature type="domain" description="Carboxymuconolactone decarboxylase-like" evidence="2">
    <location>
        <begin position="150"/>
        <end position="213"/>
    </location>
</feature>
<dbReference type="GO" id="GO:0051920">
    <property type="term" value="F:peroxiredoxin activity"/>
    <property type="evidence" value="ECO:0007669"/>
    <property type="project" value="InterPro"/>
</dbReference>
<organism evidence="3 4">
    <name type="scientific">Arcobacter arenosus</name>
    <dbReference type="NCBI Taxonomy" id="2576037"/>
    <lineage>
        <taxon>Bacteria</taxon>
        <taxon>Pseudomonadati</taxon>
        <taxon>Campylobacterota</taxon>
        <taxon>Epsilonproteobacteria</taxon>
        <taxon>Campylobacterales</taxon>
        <taxon>Arcobacteraceae</taxon>
        <taxon>Arcobacter</taxon>
    </lineage>
</organism>
<dbReference type="EMBL" id="VANU01000002">
    <property type="protein sequence ID" value="TLP39402.1"/>
    <property type="molecule type" value="Genomic_DNA"/>
</dbReference>
<protein>
    <submittedName>
        <fullName evidence="3">Carboxymuconolactone decarboxylase</fullName>
    </submittedName>
</protein>
<comment type="caution">
    <text evidence="3">The sequence shown here is derived from an EMBL/GenBank/DDBJ whole genome shotgun (WGS) entry which is preliminary data.</text>
</comment>
<sequence>MYKKILTFSLFLSLFFTNSLFANKDIKMLDEQQNIITISAFTATGELDRLENALNEGLDSGLTINEIKEIFAHLYAYVGFPRSLNAQNLFMKVVENRKKTGKEDIEGKKASPKPEGYDSIEYGKKIRAKLAGSKEDYTGAPYQVFSPVIDEYLLGHLFGDIFVRDVLDHKTRELVTISALASLTGTQGQLNFHFKASMNTGLTKEQLKDFIKVIDTKVDSKQAKLSSETLEKVLN</sequence>
<keyword evidence="4" id="KW-1185">Reference proteome</keyword>
<dbReference type="InterPro" id="IPR052512">
    <property type="entry name" value="4CMD/NDH-1_regulator"/>
</dbReference>
<dbReference type="Proteomes" id="UP000308901">
    <property type="component" value="Unassembled WGS sequence"/>
</dbReference>
<dbReference type="PANTHER" id="PTHR33570">
    <property type="entry name" value="4-CARBOXYMUCONOLACTONE DECARBOXYLASE FAMILY PROTEIN"/>
    <property type="match status" value="1"/>
</dbReference>
<dbReference type="AlphaFoldDB" id="A0A5R8Y293"/>
<evidence type="ECO:0000259" key="2">
    <source>
        <dbReference type="Pfam" id="PF02627"/>
    </source>
</evidence>
<name>A0A5R8Y293_9BACT</name>
<accession>A0A5R8Y293</accession>
<evidence type="ECO:0000313" key="3">
    <source>
        <dbReference type="EMBL" id="TLP39402.1"/>
    </source>
</evidence>
<evidence type="ECO:0000313" key="4">
    <source>
        <dbReference type="Proteomes" id="UP000308901"/>
    </source>
</evidence>
<dbReference type="PANTHER" id="PTHR33570:SF2">
    <property type="entry name" value="CARBOXYMUCONOLACTONE DECARBOXYLASE-LIKE DOMAIN-CONTAINING PROTEIN"/>
    <property type="match status" value="1"/>
</dbReference>
<evidence type="ECO:0000256" key="1">
    <source>
        <dbReference type="SAM" id="SignalP"/>
    </source>
</evidence>
<dbReference type="InterPro" id="IPR029032">
    <property type="entry name" value="AhpD-like"/>
</dbReference>
<dbReference type="SUPFAM" id="SSF69118">
    <property type="entry name" value="AhpD-like"/>
    <property type="match status" value="1"/>
</dbReference>